<evidence type="ECO:0000256" key="3">
    <source>
        <dbReference type="ARBA" id="ARBA00022630"/>
    </source>
</evidence>
<evidence type="ECO:0000256" key="6">
    <source>
        <dbReference type="RuleBase" id="RU003968"/>
    </source>
</evidence>
<keyword evidence="4 5" id="KW-0274">FAD</keyword>
<dbReference type="InterPro" id="IPR007867">
    <property type="entry name" value="GMC_OxRtase_C"/>
</dbReference>
<protein>
    <submittedName>
        <fullName evidence="9">Choline dehydrogenase</fullName>
    </submittedName>
</protein>
<evidence type="ECO:0000256" key="5">
    <source>
        <dbReference type="PIRSR" id="PIRSR000137-2"/>
    </source>
</evidence>
<reference evidence="10" key="1">
    <citation type="submission" date="2016-10" db="EMBL/GenBank/DDBJ databases">
        <authorList>
            <person name="Varghese N."/>
            <person name="Submissions S."/>
        </authorList>
    </citation>
    <scope>NUCLEOTIDE SEQUENCE [LARGE SCALE GENOMIC DNA]</scope>
    <source>
        <strain evidence="10">CGMCC 1.11022</strain>
    </source>
</reference>
<evidence type="ECO:0000256" key="2">
    <source>
        <dbReference type="ARBA" id="ARBA00010790"/>
    </source>
</evidence>
<keyword evidence="3 6" id="KW-0285">Flavoprotein</keyword>
<dbReference type="AlphaFoldDB" id="A0A1G9EGN7"/>
<dbReference type="Gene3D" id="3.30.560.10">
    <property type="entry name" value="Glucose Oxidase, domain 3"/>
    <property type="match status" value="1"/>
</dbReference>
<dbReference type="SUPFAM" id="SSF51905">
    <property type="entry name" value="FAD/NAD(P)-binding domain"/>
    <property type="match status" value="1"/>
</dbReference>
<dbReference type="PROSITE" id="PS00623">
    <property type="entry name" value="GMC_OXRED_1"/>
    <property type="match status" value="1"/>
</dbReference>
<evidence type="ECO:0000256" key="4">
    <source>
        <dbReference type="ARBA" id="ARBA00022827"/>
    </source>
</evidence>
<dbReference type="GO" id="GO:0016614">
    <property type="term" value="F:oxidoreductase activity, acting on CH-OH group of donors"/>
    <property type="evidence" value="ECO:0007669"/>
    <property type="project" value="InterPro"/>
</dbReference>
<comment type="similarity">
    <text evidence="2 6">Belongs to the GMC oxidoreductase family.</text>
</comment>
<comment type="cofactor">
    <cofactor evidence="1 5">
        <name>FAD</name>
        <dbReference type="ChEBI" id="CHEBI:57692"/>
    </cofactor>
</comment>
<evidence type="ECO:0000313" key="10">
    <source>
        <dbReference type="Proteomes" id="UP000198894"/>
    </source>
</evidence>
<evidence type="ECO:0000256" key="1">
    <source>
        <dbReference type="ARBA" id="ARBA00001974"/>
    </source>
</evidence>
<evidence type="ECO:0000259" key="7">
    <source>
        <dbReference type="PROSITE" id="PS00623"/>
    </source>
</evidence>
<feature type="domain" description="Glucose-methanol-choline oxidoreductase N-terminal" evidence="8">
    <location>
        <begin position="254"/>
        <end position="268"/>
    </location>
</feature>
<dbReference type="Pfam" id="PF00732">
    <property type="entry name" value="GMC_oxred_N"/>
    <property type="match status" value="1"/>
</dbReference>
<proteinExistence type="inferred from homology"/>
<dbReference type="PANTHER" id="PTHR11552:SF147">
    <property type="entry name" value="CHOLINE DEHYDROGENASE, MITOCHONDRIAL"/>
    <property type="match status" value="1"/>
</dbReference>
<dbReference type="Proteomes" id="UP000198894">
    <property type="component" value="Unassembled WGS sequence"/>
</dbReference>
<accession>A0A1G9EGN7</accession>
<dbReference type="EMBL" id="FNEE01000020">
    <property type="protein sequence ID" value="SDK75309.1"/>
    <property type="molecule type" value="Genomic_DNA"/>
</dbReference>
<dbReference type="PIRSF" id="PIRSF000137">
    <property type="entry name" value="Alcohol_oxidase"/>
    <property type="match status" value="1"/>
</dbReference>
<dbReference type="GO" id="GO:0050660">
    <property type="term" value="F:flavin adenine dinucleotide binding"/>
    <property type="evidence" value="ECO:0007669"/>
    <property type="project" value="InterPro"/>
</dbReference>
<dbReference type="Pfam" id="PF05199">
    <property type="entry name" value="GMC_oxred_C"/>
    <property type="match status" value="1"/>
</dbReference>
<feature type="domain" description="Glucose-methanol-choline oxidoreductase N-terminal" evidence="7">
    <location>
        <begin position="81"/>
        <end position="104"/>
    </location>
</feature>
<name>A0A1G9EGN7_9HYPH</name>
<evidence type="ECO:0000313" key="9">
    <source>
        <dbReference type="EMBL" id="SDK75309.1"/>
    </source>
</evidence>
<feature type="binding site" evidence="5">
    <location>
        <begin position="91"/>
        <end position="94"/>
    </location>
    <ligand>
        <name>FAD</name>
        <dbReference type="ChEBI" id="CHEBI:57692"/>
    </ligand>
</feature>
<dbReference type="PANTHER" id="PTHR11552">
    <property type="entry name" value="GLUCOSE-METHANOL-CHOLINE GMC OXIDOREDUCTASE"/>
    <property type="match status" value="1"/>
</dbReference>
<dbReference type="InterPro" id="IPR000172">
    <property type="entry name" value="GMC_OxRdtase_N"/>
</dbReference>
<gene>
    <name evidence="9" type="ORF">SAMN05428953_12014</name>
</gene>
<dbReference type="PROSITE" id="PS00624">
    <property type="entry name" value="GMC_OXRED_2"/>
    <property type="match status" value="1"/>
</dbReference>
<keyword evidence="10" id="KW-1185">Reference proteome</keyword>
<dbReference type="InterPro" id="IPR012132">
    <property type="entry name" value="GMC_OxRdtase"/>
</dbReference>
<dbReference type="RefSeq" id="WP_091598506.1">
    <property type="nucleotide sequence ID" value="NZ_FNEE01000020.1"/>
</dbReference>
<organism evidence="9 10">
    <name type="scientific">Mesorhizobium muleiense</name>
    <dbReference type="NCBI Taxonomy" id="1004279"/>
    <lineage>
        <taxon>Bacteria</taxon>
        <taxon>Pseudomonadati</taxon>
        <taxon>Pseudomonadota</taxon>
        <taxon>Alphaproteobacteria</taxon>
        <taxon>Hyphomicrobiales</taxon>
        <taxon>Phyllobacteriaceae</taxon>
        <taxon>Mesorhizobium</taxon>
    </lineage>
</organism>
<dbReference type="Gene3D" id="3.50.50.60">
    <property type="entry name" value="FAD/NAD(P)-binding domain"/>
    <property type="match status" value="1"/>
</dbReference>
<evidence type="ECO:0000259" key="8">
    <source>
        <dbReference type="PROSITE" id="PS00624"/>
    </source>
</evidence>
<dbReference type="InterPro" id="IPR036188">
    <property type="entry name" value="FAD/NAD-bd_sf"/>
</dbReference>
<dbReference type="SUPFAM" id="SSF54373">
    <property type="entry name" value="FAD-linked reductases, C-terminal domain"/>
    <property type="match status" value="1"/>
</dbReference>
<sequence length="538" mass="58084">MQTYDFIIVGSGSAGSVVAERLSASGRFSVLVLEAGGSDRRFYVQMPLGYGKTFFDPAVNWNYKTEPDPGLAGNVDHWPRGRLLGGSSSINAMVWIRGAREDFDAWAAAGNPGWAFDDLLPVFKALEDNQAGADQWRGVGGPLHITDCSTAVHPLTKRYLAAANQAGLPFNPDFNGAAQEGAGIYQITTKNGRRMSAARAFLRPAMKRKNLRVEINALATRILFEGKRAVGIEYLQNGETKTARAGREVILSGGSINSPQLLQLSGIGPSAILGALGIAVVHANENVGANLQDHVGINYTFRGRLPTLNQILRPWWGKLMVGMQYMLMRSGPLSLSMNNAGGFFRTDPAAARPNMQLYFQAFSTVIPKSGERPILTPDPWPGFSIGLSNCRPSSRGEIMIRSANPRDYPKIVANAFSTEADVAEMLAAVKFLRKIAAMPAMAEIIEEEVLPGPSITSDADIIQDFRKRSGTVYHPVSTCRMGPDATAAVVDPRLRVHGLAGLRVIDASIFPDNITGNTNAAAIMTAWKGAELVLEDQK</sequence>